<dbReference type="Proteomes" id="UP000824621">
    <property type="component" value="Unassembled WGS sequence"/>
</dbReference>
<accession>A0ABS7WJ91</accession>
<dbReference type="InterPro" id="IPR029052">
    <property type="entry name" value="Metallo-depent_PP-like"/>
</dbReference>
<dbReference type="SUPFAM" id="SSF56300">
    <property type="entry name" value="Metallo-dependent phosphatases"/>
    <property type="match status" value="1"/>
</dbReference>
<dbReference type="EMBL" id="JAGSGB010000002">
    <property type="protein sequence ID" value="MBZ6378451.1"/>
    <property type="molecule type" value="Genomic_DNA"/>
</dbReference>
<protein>
    <recommendedName>
        <fullName evidence="3">Calcineurin-like phosphoesterase domain-containing protein</fullName>
    </recommendedName>
</protein>
<comment type="caution">
    <text evidence="1">The sequence shown here is derived from an EMBL/GenBank/DDBJ whole genome shotgun (WGS) entry which is preliminary data.</text>
</comment>
<organism evidence="1 2">
    <name type="scientific">Pacificimonas aurantium</name>
    <dbReference type="NCBI Taxonomy" id="1250540"/>
    <lineage>
        <taxon>Bacteria</taxon>
        <taxon>Pseudomonadati</taxon>
        <taxon>Pseudomonadota</taxon>
        <taxon>Alphaproteobacteria</taxon>
        <taxon>Sphingomonadales</taxon>
        <taxon>Sphingosinicellaceae</taxon>
        <taxon>Pacificimonas</taxon>
    </lineage>
</organism>
<dbReference type="RefSeq" id="WP_088712954.1">
    <property type="nucleotide sequence ID" value="NZ_JAGSGB010000002.1"/>
</dbReference>
<proteinExistence type="predicted"/>
<name>A0ABS7WJ91_9SPHN</name>
<sequence>MVNAELDLADGRIVPLKTTARFQLRLNWSLGNIDRKSIRAAEAQVDRAPRGRTVLVASHHPLVDVRVAGTRTRVRGRTRGGADALRRLACAGADGVLTGHVHTPFHEERHIEGRRVHLIGAGTLSQRLREHVPSFNDIRLGRGTIAGVCARTA</sequence>
<evidence type="ECO:0000313" key="2">
    <source>
        <dbReference type="Proteomes" id="UP000824621"/>
    </source>
</evidence>
<keyword evidence="2" id="KW-1185">Reference proteome</keyword>
<evidence type="ECO:0000313" key="1">
    <source>
        <dbReference type="EMBL" id="MBZ6378451.1"/>
    </source>
</evidence>
<reference evidence="1 2" key="1">
    <citation type="submission" date="2021-04" db="EMBL/GenBank/DDBJ databases">
        <authorList>
            <person name="Pira H."/>
            <person name="Risdian C."/>
            <person name="Wink J."/>
        </authorList>
    </citation>
    <scope>NUCLEOTIDE SEQUENCE [LARGE SCALE GENOMIC DNA]</scope>
    <source>
        <strain evidence="1 2">DSM 107782</strain>
    </source>
</reference>
<evidence type="ECO:0008006" key="3">
    <source>
        <dbReference type="Google" id="ProtNLM"/>
    </source>
</evidence>
<gene>
    <name evidence="1" type="ORF">KCN53_07360</name>
</gene>
<dbReference type="Gene3D" id="3.60.21.10">
    <property type="match status" value="1"/>
</dbReference>